<protein>
    <recommendedName>
        <fullName evidence="2">PhoD-like phosphatase metallophosphatase domain-containing protein</fullName>
    </recommendedName>
</protein>
<dbReference type="Gene3D" id="3.60.21.70">
    <property type="entry name" value="PhoD-like phosphatase"/>
    <property type="match status" value="1"/>
</dbReference>
<dbReference type="InterPro" id="IPR018946">
    <property type="entry name" value="PhoD-like_MPP"/>
</dbReference>
<accession>A0A8T0IAV3</accession>
<dbReference type="PANTHER" id="PTHR37031">
    <property type="entry name" value="METALLOPHOSPHATASE BINDING DOMAIN PROTEIN"/>
    <property type="match status" value="1"/>
</dbReference>
<comment type="caution">
    <text evidence="3">The sequence shown here is derived from an EMBL/GenBank/DDBJ whole genome shotgun (WGS) entry which is preliminary data.</text>
</comment>
<feature type="region of interest" description="Disordered" evidence="1">
    <location>
        <begin position="1"/>
        <end position="31"/>
    </location>
</feature>
<gene>
    <name evidence="3" type="ORF">KC19_4G205900</name>
</gene>
<evidence type="ECO:0000256" key="1">
    <source>
        <dbReference type="SAM" id="MobiDB-lite"/>
    </source>
</evidence>
<dbReference type="EMBL" id="CM026424">
    <property type="protein sequence ID" value="KAG0580860.1"/>
    <property type="molecule type" value="Genomic_DNA"/>
</dbReference>
<proteinExistence type="predicted"/>
<dbReference type="SUPFAM" id="SSF56300">
    <property type="entry name" value="Metallo-dependent phosphatases"/>
    <property type="match status" value="1"/>
</dbReference>
<feature type="domain" description="PhoD-like phosphatase metallophosphatase" evidence="2">
    <location>
        <begin position="188"/>
        <end position="327"/>
    </location>
</feature>
<sequence>MDGVSGVPNGASEQPNGGGLQHPDPVAEPSSKWKAGMRNAKLSFLHSISRMYGTSGSRILKVPGEKPQVMVGPVIGKVTSTTARILIEIDKTGSLTIEVRGHAKEPVLEKQPSILQRARSKKSLKSERASDGDKKKLQKSVVANRPAIFEFRDLKPGTLYTVEVKDCHTTIKSSFRTFPEVPAENLSFGVISCNKIFITDIMIAPAWDLWAHLSKSIEAGKVDFLLHLGDQIYGDGDKRQDARHDDEVAGGKDAWSDRFRKGMAELKGLPPDQWINHQATICEYYREVYRDTWRHIPTAKCLANCPNLMIYDDHEVRDNWGDIPEDWDSSCAEFFVARCAWIVSMEYERQLHEDVDFLSVDQIKQDFHFHVVGGVGLMFLDIRGSRTFHRVNDDDKKYLGSLQWNAIEKALRPDGIFGEARALLVCSPAPLVFLEPRITQSAAHAIPRLEDFKGHWSFGEHIKEQILMIDSLSNWKSSGTGREVLVLGGDVHCGGHSDIMKNHKILFRQLTTSAIANVPLPKSAYYFMRAAGRLGRLQHDYSFRHKKWTRCRNYGLVQVKHHGPPQNDNNRAVEPPDVEITAQLVKCKFLSMPVYADKVSNVNNPGMSWSCTSI</sequence>
<reference evidence="3" key="1">
    <citation type="submission" date="2020-06" db="EMBL/GenBank/DDBJ databases">
        <title>WGS assembly of Ceratodon purpureus strain R40.</title>
        <authorList>
            <person name="Carey S.B."/>
            <person name="Jenkins J."/>
            <person name="Shu S."/>
            <person name="Lovell J.T."/>
            <person name="Sreedasyam A."/>
            <person name="Maumus F."/>
            <person name="Tiley G.P."/>
            <person name="Fernandez-Pozo N."/>
            <person name="Barry K."/>
            <person name="Chen C."/>
            <person name="Wang M."/>
            <person name="Lipzen A."/>
            <person name="Daum C."/>
            <person name="Saski C.A."/>
            <person name="Payton A.C."/>
            <person name="Mcbreen J.C."/>
            <person name="Conrad R.E."/>
            <person name="Kollar L.M."/>
            <person name="Olsson S."/>
            <person name="Huttunen S."/>
            <person name="Landis J.B."/>
            <person name="Wickett N.J."/>
            <person name="Johnson M.G."/>
            <person name="Rensing S.A."/>
            <person name="Grimwood J."/>
            <person name="Schmutz J."/>
            <person name="Mcdaniel S.F."/>
        </authorList>
    </citation>
    <scope>NUCLEOTIDE SEQUENCE</scope>
    <source>
        <strain evidence="3">R40</strain>
    </source>
</reference>
<name>A0A8T0IAV3_CERPU</name>
<keyword evidence="4" id="KW-1185">Reference proteome</keyword>
<feature type="compositionally biased region" description="Basic and acidic residues" evidence="1">
    <location>
        <begin position="124"/>
        <end position="135"/>
    </location>
</feature>
<feature type="region of interest" description="Disordered" evidence="1">
    <location>
        <begin position="111"/>
        <end position="138"/>
    </location>
</feature>
<organism evidence="3 4">
    <name type="scientific">Ceratodon purpureus</name>
    <name type="common">Fire moss</name>
    <name type="synonym">Dicranum purpureum</name>
    <dbReference type="NCBI Taxonomy" id="3225"/>
    <lineage>
        <taxon>Eukaryota</taxon>
        <taxon>Viridiplantae</taxon>
        <taxon>Streptophyta</taxon>
        <taxon>Embryophyta</taxon>
        <taxon>Bryophyta</taxon>
        <taxon>Bryophytina</taxon>
        <taxon>Bryopsida</taxon>
        <taxon>Dicranidae</taxon>
        <taxon>Pseudoditrichales</taxon>
        <taxon>Ditrichaceae</taxon>
        <taxon>Ceratodon</taxon>
    </lineage>
</organism>
<dbReference type="CDD" id="cd07389">
    <property type="entry name" value="MPP_PhoD"/>
    <property type="match status" value="1"/>
</dbReference>
<dbReference type="InterPro" id="IPR029052">
    <property type="entry name" value="Metallo-depent_PP-like"/>
</dbReference>
<dbReference type="InterPro" id="IPR038607">
    <property type="entry name" value="PhoD-like_sf"/>
</dbReference>
<evidence type="ECO:0000259" key="2">
    <source>
        <dbReference type="Pfam" id="PF09423"/>
    </source>
</evidence>
<evidence type="ECO:0000313" key="3">
    <source>
        <dbReference type="EMBL" id="KAG0580860.1"/>
    </source>
</evidence>
<evidence type="ECO:0000313" key="4">
    <source>
        <dbReference type="Proteomes" id="UP000822688"/>
    </source>
</evidence>
<dbReference type="AlphaFoldDB" id="A0A8T0IAV3"/>
<dbReference type="Proteomes" id="UP000822688">
    <property type="component" value="Chromosome 4"/>
</dbReference>
<dbReference type="Pfam" id="PF09423">
    <property type="entry name" value="PhoD"/>
    <property type="match status" value="1"/>
</dbReference>
<dbReference type="PANTHER" id="PTHR37031:SF2">
    <property type="entry name" value="PHOD-LIKE PHOSPHATASE METALLOPHOSPHATASE DOMAIN-CONTAINING PROTEIN"/>
    <property type="match status" value="1"/>
</dbReference>